<organism evidence="1 2">
    <name type="scientific">Cereibacter changlensis</name>
    <dbReference type="NCBI Taxonomy" id="402884"/>
    <lineage>
        <taxon>Bacteria</taxon>
        <taxon>Pseudomonadati</taxon>
        <taxon>Pseudomonadota</taxon>
        <taxon>Alphaproteobacteria</taxon>
        <taxon>Rhodobacterales</taxon>
        <taxon>Paracoccaceae</taxon>
        <taxon>Cereibacter</taxon>
    </lineage>
</organism>
<comment type="caution">
    <text evidence="1">The sequence shown here is derived from an EMBL/GenBank/DDBJ whole genome shotgun (WGS) entry which is preliminary data.</text>
</comment>
<evidence type="ECO:0000313" key="2">
    <source>
        <dbReference type="Proteomes" id="UP000249538"/>
    </source>
</evidence>
<dbReference type="AlphaFoldDB" id="A0A2W7QU31"/>
<dbReference type="RefSeq" id="WP_245941451.1">
    <property type="nucleotide sequence ID" value="NZ_QKZS01000009.1"/>
</dbReference>
<dbReference type="Proteomes" id="UP000249538">
    <property type="component" value="Unassembled WGS sequence"/>
</dbReference>
<name>A0A2W7QU31_9RHOB</name>
<proteinExistence type="predicted"/>
<evidence type="ECO:0008006" key="3">
    <source>
        <dbReference type="Google" id="ProtNLM"/>
    </source>
</evidence>
<dbReference type="EMBL" id="QKZS01000009">
    <property type="protein sequence ID" value="PZX51754.1"/>
    <property type="molecule type" value="Genomic_DNA"/>
</dbReference>
<sequence length="571" mass="60667">MTVQPPHRPPHVTPRAVQRLAKQIGGLAQATEGAFLRAGRSLEQAVERFNRLSAPLNALAALADAGEFSSATAGAALLENRARGFADNSMIVFGRIAALSDGSNRLQGDLFAMRRVIRTMSIVALNARVTVAALAEQNAGLDVFTTAATLQVVEAGTIIGEISDTVAGMAQRIAVAHRESEALSHLLGAHLTQTLSGLRSDMTSFEAELGRSTKAGSVMMQHSQGFQRAITTAVVALQIGDTTRQRLEHVVTILTRTTETRAEDPALAHLVYALAAAQVRDAHERHAAAITTAQAALRDAGQETVEIGRLAAHAASAPKHNLKHNLQRLQEILSACGASQVRLLEVAQGLSQGLSGLLLILEQMTGVEERMGMIGLNAVIACSQLGDEALALREISLQLRELAVTSADRLRQITEGLTAMGDAAGRTSADLSEGFRTDLQDLTQAGSEVFTALARIEASIADTGGAVERERKSAERDLAMGIQALNGHSGSFLDLEKLMSSFDHWADQLAQSLPAETTAPVMAELRQCYTMPAERLVHDSLVRAFLPHSVLPDETAASGPPSADSLADFFF</sequence>
<evidence type="ECO:0000313" key="1">
    <source>
        <dbReference type="EMBL" id="PZX51754.1"/>
    </source>
</evidence>
<reference evidence="1 2" key="1">
    <citation type="submission" date="2018-06" db="EMBL/GenBank/DDBJ databases">
        <title>Genomic Encyclopedia of Archaeal and Bacterial Type Strains, Phase II (KMG-II): from individual species to whole genera.</title>
        <authorList>
            <person name="Goeker M."/>
        </authorList>
    </citation>
    <scope>NUCLEOTIDE SEQUENCE [LARGE SCALE GENOMIC DNA]</scope>
    <source>
        <strain evidence="1 2">DSM 18774</strain>
    </source>
</reference>
<accession>A0A2W7QU31</accession>
<gene>
    <name evidence="1" type="ORF">LX76_03107</name>
</gene>
<protein>
    <recommendedName>
        <fullName evidence="3">Methyl-accepting chemotaxis protein</fullName>
    </recommendedName>
</protein>